<keyword evidence="6" id="KW-1185">Reference proteome</keyword>
<dbReference type="Gene3D" id="3.30.1340.10">
    <property type="entry name" value="HPr-like"/>
    <property type="match status" value="1"/>
</dbReference>
<keyword evidence="2" id="KW-0963">Cytoplasm</keyword>
<dbReference type="PANTHER" id="PTHR33705:SF2">
    <property type="entry name" value="PHOSPHOCARRIER PROTEIN NPR"/>
    <property type="match status" value="1"/>
</dbReference>
<dbReference type="InterPro" id="IPR035895">
    <property type="entry name" value="HPr-like_sf"/>
</dbReference>
<dbReference type="PANTHER" id="PTHR33705">
    <property type="entry name" value="PHOSPHOCARRIER PROTEIN HPR"/>
    <property type="match status" value="1"/>
</dbReference>
<dbReference type="Proteomes" id="UP000295431">
    <property type="component" value="Unassembled WGS sequence"/>
</dbReference>
<dbReference type="GO" id="GO:0005737">
    <property type="term" value="C:cytoplasm"/>
    <property type="evidence" value="ECO:0007669"/>
    <property type="project" value="UniProtKB-SubCell"/>
</dbReference>
<proteinExistence type="predicted"/>
<dbReference type="InterPro" id="IPR000032">
    <property type="entry name" value="HPr-like"/>
</dbReference>
<dbReference type="PRINTS" id="PR00107">
    <property type="entry name" value="PHOSPHOCPHPR"/>
</dbReference>
<dbReference type="InterPro" id="IPR050399">
    <property type="entry name" value="HPr"/>
</dbReference>
<dbReference type="RefSeq" id="WP_131941577.1">
    <property type="nucleotide sequence ID" value="NZ_BAAAMX010000012.1"/>
</dbReference>
<dbReference type="CDD" id="cd00367">
    <property type="entry name" value="PTS-HPr_like"/>
    <property type="match status" value="1"/>
</dbReference>
<dbReference type="PROSITE" id="PS51350">
    <property type="entry name" value="PTS_HPR_DOM"/>
    <property type="match status" value="1"/>
</dbReference>
<evidence type="ECO:0000313" key="6">
    <source>
        <dbReference type="Proteomes" id="UP000295431"/>
    </source>
</evidence>
<evidence type="ECO:0000259" key="4">
    <source>
        <dbReference type="PROSITE" id="PS51350"/>
    </source>
</evidence>
<dbReference type="AlphaFoldDB" id="A0A4R4NTX3"/>
<gene>
    <name evidence="5" type="ORF">E1284_21235</name>
</gene>
<comment type="subcellular location">
    <subcellularLocation>
        <location evidence="1">Cytoplasm</location>
    </subcellularLocation>
</comment>
<name>A0A4R4NTX3_9ACTN</name>
<organism evidence="5 6">
    <name type="scientific">Actinomadura bangladeshensis</name>
    <dbReference type="NCBI Taxonomy" id="453573"/>
    <lineage>
        <taxon>Bacteria</taxon>
        <taxon>Bacillati</taxon>
        <taxon>Actinomycetota</taxon>
        <taxon>Actinomycetes</taxon>
        <taxon>Streptosporangiales</taxon>
        <taxon>Thermomonosporaceae</taxon>
        <taxon>Actinomadura</taxon>
    </lineage>
</organism>
<dbReference type="GO" id="GO:0009401">
    <property type="term" value="P:phosphoenolpyruvate-dependent sugar phosphotransferase system"/>
    <property type="evidence" value="ECO:0007669"/>
    <property type="project" value="UniProtKB-KW"/>
</dbReference>
<keyword evidence="3" id="KW-0598">Phosphotransferase system</keyword>
<evidence type="ECO:0000256" key="3">
    <source>
        <dbReference type="ARBA" id="ARBA00022683"/>
    </source>
</evidence>
<dbReference type="OrthoDB" id="9809047at2"/>
<feature type="domain" description="HPr" evidence="4">
    <location>
        <begin position="1"/>
        <end position="89"/>
    </location>
</feature>
<sequence>MPERSVIIGSAQGLHARPAKIFVHIAAQQPVPVSIRVGDRAPVPASSILGVLSLGAAQGTEVTLSADGDGAAEVLDELAGLLARDLDAEEPDHA</sequence>
<reference evidence="5 6" key="1">
    <citation type="submission" date="2019-03" db="EMBL/GenBank/DDBJ databases">
        <title>Draft genome sequences of novel Actinobacteria.</title>
        <authorList>
            <person name="Sahin N."/>
            <person name="Ay H."/>
            <person name="Saygin H."/>
        </authorList>
    </citation>
    <scope>NUCLEOTIDE SEQUENCE [LARGE SCALE GENOMIC DNA]</scope>
    <source>
        <strain evidence="5 6">DSM 45347</strain>
    </source>
</reference>
<protein>
    <submittedName>
        <fullName evidence="5">HPr family phosphocarrier protein</fullName>
    </submittedName>
</protein>
<evidence type="ECO:0000313" key="5">
    <source>
        <dbReference type="EMBL" id="TDC13148.1"/>
    </source>
</evidence>
<dbReference type="EMBL" id="SMJW01000108">
    <property type="protein sequence ID" value="TDC13148.1"/>
    <property type="molecule type" value="Genomic_DNA"/>
</dbReference>
<accession>A0A4R4NTX3</accession>
<dbReference type="Pfam" id="PF00381">
    <property type="entry name" value="PTS-HPr"/>
    <property type="match status" value="1"/>
</dbReference>
<dbReference type="SUPFAM" id="SSF55594">
    <property type="entry name" value="HPr-like"/>
    <property type="match status" value="1"/>
</dbReference>
<dbReference type="NCBIfam" id="TIGR01003">
    <property type="entry name" value="PTS_HPr_family"/>
    <property type="match status" value="1"/>
</dbReference>
<evidence type="ECO:0000256" key="1">
    <source>
        <dbReference type="ARBA" id="ARBA00004496"/>
    </source>
</evidence>
<evidence type="ECO:0000256" key="2">
    <source>
        <dbReference type="ARBA" id="ARBA00022490"/>
    </source>
</evidence>
<comment type="caution">
    <text evidence="5">The sequence shown here is derived from an EMBL/GenBank/DDBJ whole genome shotgun (WGS) entry which is preliminary data.</text>
</comment>